<evidence type="ECO:0000313" key="5">
    <source>
        <dbReference type="Proteomes" id="UP000640274"/>
    </source>
</evidence>
<dbReference type="EMBL" id="JAELUP010000006">
    <property type="protein sequence ID" value="MBJ6360351.1"/>
    <property type="molecule type" value="Genomic_DNA"/>
</dbReference>
<evidence type="ECO:0000259" key="3">
    <source>
        <dbReference type="PROSITE" id="PS50977"/>
    </source>
</evidence>
<dbReference type="AlphaFoldDB" id="A0A934J3W2"/>
<sequence length="203" mass="23490">MQRQIKSDRRTRQTGKFIRDAFLQLIAEKGYPAITIQDITDRAEMNRSTFYYHYKGKEELLEQCIHEMLSLAEKDIMRPAGTNDQETNSTECNDQIRFYIRLFEHISGQADFYRVMLRHVPLCGQRLSGIIQQFYQARIFSNHPIADNLVISRELLTTYITGAYTAVILSWLEQGLPYTPASMAQQLSLVMNKGPYRAAGLLQ</sequence>
<feature type="domain" description="HTH tetR-type" evidence="3">
    <location>
        <begin position="12"/>
        <end position="72"/>
    </location>
</feature>
<feature type="DNA-binding region" description="H-T-H motif" evidence="2">
    <location>
        <begin position="35"/>
        <end position="54"/>
    </location>
</feature>
<dbReference type="InterPro" id="IPR039532">
    <property type="entry name" value="TetR_C_Firmicutes"/>
</dbReference>
<comment type="caution">
    <text evidence="4">The sequence shown here is derived from an EMBL/GenBank/DDBJ whole genome shotgun (WGS) entry which is preliminary data.</text>
</comment>
<dbReference type="InterPro" id="IPR001647">
    <property type="entry name" value="HTH_TetR"/>
</dbReference>
<organism evidence="4 5">
    <name type="scientific">Paenibacillus roseus</name>
    <dbReference type="NCBI Taxonomy" id="2798579"/>
    <lineage>
        <taxon>Bacteria</taxon>
        <taxon>Bacillati</taxon>
        <taxon>Bacillota</taxon>
        <taxon>Bacilli</taxon>
        <taxon>Bacillales</taxon>
        <taxon>Paenibacillaceae</taxon>
        <taxon>Paenibacillus</taxon>
    </lineage>
</organism>
<keyword evidence="1 2" id="KW-0238">DNA-binding</keyword>
<dbReference type="InterPro" id="IPR009057">
    <property type="entry name" value="Homeodomain-like_sf"/>
</dbReference>
<evidence type="ECO:0000313" key="4">
    <source>
        <dbReference type="EMBL" id="MBJ6360351.1"/>
    </source>
</evidence>
<protein>
    <submittedName>
        <fullName evidence="4">TetR/AcrR family transcriptional regulator</fullName>
    </submittedName>
</protein>
<dbReference type="InterPro" id="IPR050624">
    <property type="entry name" value="HTH-type_Tx_Regulator"/>
</dbReference>
<dbReference type="Proteomes" id="UP000640274">
    <property type="component" value="Unassembled WGS sequence"/>
</dbReference>
<proteinExistence type="predicted"/>
<dbReference type="PANTHER" id="PTHR43479">
    <property type="entry name" value="ACREF/ENVCD OPERON REPRESSOR-RELATED"/>
    <property type="match status" value="1"/>
</dbReference>
<evidence type="ECO:0000256" key="1">
    <source>
        <dbReference type="ARBA" id="ARBA00023125"/>
    </source>
</evidence>
<dbReference type="PROSITE" id="PS50977">
    <property type="entry name" value="HTH_TETR_2"/>
    <property type="match status" value="1"/>
</dbReference>
<name>A0A934J3W2_9BACL</name>
<reference evidence="4" key="1">
    <citation type="submission" date="2020-12" db="EMBL/GenBank/DDBJ databases">
        <authorList>
            <person name="Huq M.A."/>
        </authorList>
    </citation>
    <scope>NUCLEOTIDE SEQUENCE</scope>
    <source>
        <strain evidence="4">MAHUQ-46</strain>
    </source>
</reference>
<keyword evidence="5" id="KW-1185">Reference proteome</keyword>
<dbReference type="Pfam" id="PF00440">
    <property type="entry name" value="TetR_N"/>
    <property type="match status" value="1"/>
</dbReference>
<dbReference type="Gene3D" id="1.10.357.10">
    <property type="entry name" value="Tetracycline Repressor, domain 2"/>
    <property type="match status" value="1"/>
</dbReference>
<dbReference type="PANTHER" id="PTHR43479:SF23">
    <property type="entry name" value="HTH TETR-TYPE DOMAIN-CONTAINING PROTEIN"/>
    <property type="match status" value="1"/>
</dbReference>
<dbReference type="SUPFAM" id="SSF46689">
    <property type="entry name" value="Homeodomain-like"/>
    <property type="match status" value="1"/>
</dbReference>
<accession>A0A934J3W2</accession>
<gene>
    <name evidence="4" type="ORF">JFN88_03315</name>
</gene>
<evidence type="ECO:0000256" key="2">
    <source>
        <dbReference type="PROSITE-ProRule" id="PRU00335"/>
    </source>
</evidence>
<dbReference type="GO" id="GO:0003677">
    <property type="term" value="F:DNA binding"/>
    <property type="evidence" value="ECO:0007669"/>
    <property type="project" value="UniProtKB-UniRule"/>
</dbReference>
<dbReference type="PRINTS" id="PR00455">
    <property type="entry name" value="HTHTETR"/>
</dbReference>
<dbReference type="Pfam" id="PF14278">
    <property type="entry name" value="TetR_C_8"/>
    <property type="match status" value="1"/>
</dbReference>